<evidence type="ECO:0000313" key="11">
    <source>
        <dbReference type="EMBL" id="RBP35986.1"/>
    </source>
</evidence>
<keyword evidence="4 9" id="KW-0997">Cell inner membrane</keyword>
<evidence type="ECO:0000259" key="10">
    <source>
        <dbReference type="Pfam" id="PF04290"/>
    </source>
</evidence>
<comment type="caution">
    <text evidence="11">The sequence shown here is derived from an EMBL/GenBank/DDBJ whole genome shotgun (WGS) entry which is preliminary data.</text>
</comment>
<comment type="function">
    <text evidence="9">Part of the tripartite ATP-independent periplasmic (TRAP) transport system.</text>
</comment>
<comment type="subcellular location">
    <subcellularLocation>
        <location evidence="1 9">Cell inner membrane</location>
        <topology evidence="1 9">Multi-pass membrane protein</topology>
    </subcellularLocation>
</comment>
<dbReference type="PANTHER" id="PTHR35011:SF10">
    <property type="entry name" value="TRAP TRANSPORTER SMALL PERMEASE PROTEIN"/>
    <property type="match status" value="1"/>
</dbReference>
<keyword evidence="6 9" id="KW-1133">Transmembrane helix</keyword>
<evidence type="ECO:0000256" key="1">
    <source>
        <dbReference type="ARBA" id="ARBA00004429"/>
    </source>
</evidence>
<name>A0A366H2G8_9BURK</name>
<dbReference type="OrthoDB" id="2877624at2"/>
<organism evidence="11 12">
    <name type="scientific">Eoetvoesiella caeni</name>
    <dbReference type="NCBI Taxonomy" id="645616"/>
    <lineage>
        <taxon>Bacteria</taxon>
        <taxon>Pseudomonadati</taxon>
        <taxon>Pseudomonadota</taxon>
        <taxon>Betaproteobacteria</taxon>
        <taxon>Burkholderiales</taxon>
        <taxon>Alcaligenaceae</taxon>
        <taxon>Eoetvoesiella</taxon>
    </lineage>
</organism>
<comment type="subunit">
    <text evidence="9">The complex comprises the extracytoplasmic solute receptor protein and the two transmembrane proteins.</text>
</comment>
<feature type="transmembrane region" description="Helical" evidence="9">
    <location>
        <begin position="57"/>
        <end position="76"/>
    </location>
</feature>
<dbReference type="GO" id="GO:0015740">
    <property type="term" value="P:C4-dicarboxylate transport"/>
    <property type="evidence" value="ECO:0007669"/>
    <property type="project" value="TreeGrafter"/>
</dbReference>
<protein>
    <recommendedName>
        <fullName evidence="9">TRAP transporter small permease protein</fullName>
    </recommendedName>
</protein>
<evidence type="ECO:0000256" key="6">
    <source>
        <dbReference type="ARBA" id="ARBA00022989"/>
    </source>
</evidence>
<keyword evidence="12" id="KW-1185">Reference proteome</keyword>
<feature type="transmembrane region" description="Helical" evidence="9">
    <location>
        <begin position="12"/>
        <end position="37"/>
    </location>
</feature>
<evidence type="ECO:0000256" key="3">
    <source>
        <dbReference type="ARBA" id="ARBA00022475"/>
    </source>
</evidence>
<dbReference type="PANTHER" id="PTHR35011">
    <property type="entry name" value="2,3-DIKETO-L-GULONATE TRAP TRANSPORTER SMALL PERMEASE PROTEIN YIAM"/>
    <property type="match status" value="1"/>
</dbReference>
<accession>A0A366H2G8</accession>
<gene>
    <name evidence="11" type="ORF">DFR37_11441</name>
</gene>
<evidence type="ECO:0000256" key="4">
    <source>
        <dbReference type="ARBA" id="ARBA00022519"/>
    </source>
</evidence>
<dbReference type="GO" id="GO:0005886">
    <property type="term" value="C:plasma membrane"/>
    <property type="evidence" value="ECO:0007669"/>
    <property type="project" value="UniProtKB-SubCell"/>
</dbReference>
<keyword evidence="5 9" id="KW-0812">Transmembrane</keyword>
<reference evidence="11 12" key="1">
    <citation type="submission" date="2018-06" db="EMBL/GenBank/DDBJ databases">
        <title>Genomic Encyclopedia of Type Strains, Phase IV (KMG-IV): sequencing the most valuable type-strain genomes for metagenomic binning, comparative biology and taxonomic classification.</title>
        <authorList>
            <person name="Goeker M."/>
        </authorList>
    </citation>
    <scope>NUCLEOTIDE SEQUENCE [LARGE SCALE GENOMIC DNA]</scope>
    <source>
        <strain evidence="11 12">DSM 25520</strain>
    </source>
</reference>
<feature type="transmembrane region" description="Helical" evidence="9">
    <location>
        <begin position="135"/>
        <end position="158"/>
    </location>
</feature>
<dbReference type="AlphaFoldDB" id="A0A366H2G8"/>
<evidence type="ECO:0000313" key="12">
    <source>
        <dbReference type="Proteomes" id="UP000253628"/>
    </source>
</evidence>
<dbReference type="Pfam" id="PF04290">
    <property type="entry name" value="DctQ"/>
    <property type="match status" value="1"/>
</dbReference>
<evidence type="ECO:0000256" key="8">
    <source>
        <dbReference type="ARBA" id="ARBA00038436"/>
    </source>
</evidence>
<evidence type="ECO:0000256" key="9">
    <source>
        <dbReference type="RuleBase" id="RU369079"/>
    </source>
</evidence>
<dbReference type="InterPro" id="IPR055348">
    <property type="entry name" value="DctQ"/>
</dbReference>
<feature type="transmembrane region" description="Helical" evidence="9">
    <location>
        <begin position="97"/>
        <end position="115"/>
    </location>
</feature>
<evidence type="ECO:0000256" key="7">
    <source>
        <dbReference type="ARBA" id="ARBA00023136"/>
    </source>
</evidence>
<dbReference type="GO" id="GO:0022857">
    <property type="term" value="F:transmembrane transporter activity"/>
    <property type="evidence" value="ECO:0007669"/>
    <property type="project" value="UniProtKB-UniRule"/>
</dbReference>
<sequence>MKKKNETFKYFLLKIIPLGLGGSAATLLMLMMLLTFIDVVGRYFFNHPVNGAYELTEVLLAFVVFFALPLVTMENGHITVSLFDGWFNGAAKTVKELVINLLMVVVQGVMTWRLGIQANEMAMYGDVSRFLHIPYSWIAYLMTAMAAVSTLYSLYLALANTFQFDSSGATQ</sequence>
<proteinExistence type="inferred from homology"/>
<dbReference type="EMBL" id="QNRQ01000014">
    <property type="protein sequence ID" value="RBP35986.1"/>
    <property type="molecule type" value="Genomic_DNA"/>
</dbReference>
<keyword evidence="2 9" id="KW-0813">Transport</keyword>
<keyword evidence="7 9" id="KW-0472">Membrane</keyword>
<keyword evidence="3" id="KW-1003">Cell membrane</keyword>
<evidence type="ECO:0000256" key="5">
    <source>
        <dbReference type="ARBA" id="ARBA00022692"/>
    </source>
</evidence>
<dbReference type="RefSeq" id="WP_113934777.1">
    <property type="nucleotide sequence ID" value="NZ_JACCEU010000002.1"/>
</dbReference>
<comment type="similarity">
    <text evidence="8 9">Belongs to the TRAP transporter small permease family.</text>
</comment>
<dbReference type="InterPro" id="IPR007387">
    <property type="entry name" value="TRAP_DctQ"/>
</dbReference>
<feature type="domain" description="Tripartite ATP-independent periplasmic transporters DctQ component" evidence="10">
    <location>
        <begin position="31"/>
        <end position="156"/>
    </location>
</feature>
<evidence type="ECO:0000256" key="2">
    <source>
        <dbReference type="ARBA" id="ARBA00022448"/>
    </source>
</evidence>
<dbReference type="Proteomes" id="UP000253628">
    <property type="component" value="Unassembled WGS sequence"/>
</dbReference>